<dbReference type="Pfam" id="PF01546">
    <property type="entry name" value="Peptidase_M20"/>
    <property type="match status" value="1"/>
</dbReference>
<dbReference type="RefSeq" id="WP_007301378.1">
    <property type="nucleotide sequence ID" value="NZ_AJJH01000176.1"/>
</dbReference>
<proteinExistence type="predicted"/>
<dbReference type="Proteomes" id="UP000006447">
    <property type="component" value="Unassembled WGS sequence"/>
</dbReference>
<evidence type="ECO:0000256" key="3">
    <source>
        <dbReference type="ARBA" id="ARBA00022801"/>
    </source>
</evidence>
<dbReference type="Gene3D" id="3.30.70.360">
    <property type="match status" value="1"/>
</dbReference>
<evidence type="ECO:0000256" key="1">
    <source>
        <dbReference type="ARBA" id="ARBA00022670"/>
    </source>
</evidence>
<dbReference type="AlphaFoldDB" id="I0W7T7"/>
<dbReference type="EMBL" id="AJJH01000176">
    <property type="protein sequence ID" value="EID72453.1"/>
    <property type="molecule type" value="Genomic_DNA"/>
</dbReference>
<feature type="domain" description="Peptidase M20 dimerisation" evidence="4">
    <location>
        <begin position="195"/>
        <end position="343"/>
    </location>
</feature>
<dbReference type="GO" id="GO:0046872">
    <property type="term" value="F:metal ion binding"/>
    <property type="evidence" value="ECO:0007669"/>
    <property type="project" value="UniProtKB-KW"/>
</dbReference>
<evidence type="ECO:0000259" key="4">
    <source>
        <dbReference type="Pfam" id="PF07687"/>
    </source>
</evidence>
<comment type="caution">
    <text evidence="5">The sequence shown here is derived from an EMBL/GenBank/DDBJ whole genome shotgun (WGS) entry which is preliminary data.</text>
</comment>
<evidence type="ECO:0000313" key="5">
    <source>
        <dbReference type="EMBL" id="EID72453.1"/>
    </source>
</evidence>
<dbReference type="PANTHER" id="PTHR43270">
    <property type="entry name" value="BETA-ALA-HIS DIPEPTIDASE"/>
    <property type="match status" value="1"/>
</dbReference>
<dbReference type="Pfam" id="PF07687">
    <property type="entry name" value="M20_dimer"/>
    <property type="match status" value="1"/>
</dbReference>
<dbReference type="Gene3D" id="3.40.630.10">
    <property type="entry name" value="Zn peptidases"/>
    <property type="match status" value="1"/>
</dbReference>
<accession>I0W7T7</accession>
<dbReference type="InterPro" id="IPR051458">
    <property type="entry name" value="Cyt/Met_Dipeptidase"/>
</dbReference>
<reference evidence="5 6" key="1">
    <citation type="journal article" date="2012" name="J. Bacteriol.">
        <title>Draft genome sequence of the nitrophenol-degrading actinomycete Rhodococcus imtechensis RKJ300.</title>
        <authorList>
            <person name="Vikram S."/>
            <person name="Kumar S."/>
            <person name="Subramanian S."/>
            <person name="Raghava G.P."/>
        </authorList>
    </citation>
    <scope>NUCLEOTIDE SEQUENCE [LARGE SCALE GENOMIC DNA]</scope>
    <source>
        <strain evidence="5 6">RKJ300</strain>
    </source>
</reference>
<gene>
    <name evidence="5" type="ORF">W59_37153</name>
</gene>
<dbReference type="NCBIfam" id="NF005914">
    <property type="entry name" value="PRK07907.1"/>
    <property type="match status" value="1"/>
</dbReference>
<name>I0W7T7_RHOOP</name>
<dbReference type="PANTHER" id="PTHR43270:SF12">
    <property type="entry name" value="SUCCINYL-DIAMINOPIMELATE DESUCCINYLASE"/>
    <property type="match status" value="1"/>
</dbReference>
<evidence type="ECO:0000256" key="2">
    <source>
        <dbReference type="ARBA" id="ARBA00022723"/>
    </source>
</evidence>
<dbReference type="InterPro" id="IPR011650">
    <property type="entry name" value="Peptidase_M20_dimer"/>
</dbReference>
<organism evidence="5 6">
    <name type="scientific">Rhodococcus opacus RKJ300 = JCM 13270</name>
    <dbReference type="NCBI Taxonomy" id="1165867"/>
    <lineage>
        <taxon>Bacteria</taxon>
        <taxon>Bacillati</taxon>
        <taxon>Actinomycetota</taxon>
        <taxon>Actinomycetes</taxon>
        <taxon>Mycobacteriales</taxon>
        <taxon>Nocardiaceae</taxon>
        <taxon>Rhodococcus</taxon>
    </lineage>
</organism>
<dbReference type="InterPro" id="IPR002933">
    <property type="entry name" value="Peptidase_M20"/>
</dbReference>
<protein>
    <recommendedName>
        <fullName evidence="4">Peptidase M20 dimerisation domain-containing protein</fullName>
    </recommendedName>
</protein>
<dbReference type="SUPFAM" id="SSF53187">
    <property type="entry name" value="Zn-dependent exopeptidases"/>
    <property type="match status" value="1"/>
</dbReference>
<keyword evidence="2" id="KW-0479">Metal-binding</keyword>
<dbReference type="GO" id="GO:0006508">
    <property type="term" value="P:proteolysis"/>
    <property type="evidence" value="ECO:0007669"/>
    <property type="project" value="UniProtKB-KW"/>
</dbReference>
<evidence type="ECO:0000313" key="6">
    <source>
        <dbReference type="Proteomes" id="UP000006447"/>
    </source>
</evidence>
<keyword evidence="1" id="KW-0645">Protease</keyword>
<dbReference type="PATRIC" id="fig|1165867.3.peg.7614"/>
<dbReference type="GO" id="GO:0008233">
    <property type="term" value="F:peptidase activity"/>
    <property type="evidence" value="ECO:0007669"/>
    <property type="project" value="UniProtKB-KW"/>
</dbReference>
<sequence length="451" mass="47332">MSDEIRSTVAALIPTARDELAELVAMRSVADPRQFPPEECVRAAEWVRDAFIGAGIGHVELLETSDGSHAVVGHQPAPDGAPTVLLYCHYDVQPPGDEKLWHTDPFTLTERDGRWYGRGAADCKGNIVMHLLALRALGTPFPVGIRIVAEGSEEMGTGGLENLVEARPELFDADMILVVDTGNAAVGSPTVTTTLRGIANVVVHVETLAGEVHSGMFGGPAPDALAALVQMLATLRDADGNTVVDGLESDQKWTGVDYSEAQFRTDAGVLDGVRLAGSSSVADAVWARPALTILGIDCPPVVGSAAAIQPRASARLNLRVPPGMDPQKAQDALAAHLENAAPWNARVTVEREAVGSPFRATTDGPGYAALGAAMEEAFGKELGTVGQGGSIPLCNVFSAVVPTAEIALIGVEEPRCLIHAPNESVDPGEIENLAVAEALFLQRFATADRQD</sequence>
<keyword evidence="3" id="KW-0378">Hydrolase</keyword>